<feature type="transmembrane region" description="Helical" evidence="7">
    <location>
        <begin position="457"/>
        <end position="477"/>
    </location>
</feature>
<dbReference type="AlphaFoldDB" id="A0A6A5C2D2"/>
<gene>
    <name evidence="8" type="ORF">FDP41_001163</name>
</gene>
<dbReference type="InterPro" id="IPR011701">
    <property type="entry name" value="MFS"/>
</dbReference>
<dbReference type="Gene3D" id="1.20.1250.20">
    <property type="entry name" value="MFS general substrate transporter like domains"/>
    <property type="match status" value="1"/>
</dbReference>
<feature type="transmembrane region" description="Helical" evidence="7">
    <location>
        <begin position="626"/>
        <end position="645"/>
    </location>
</feature>
<keyword evidence="2" id="KW-0813">Transport</keyword>
<dbReference type="GO" id="GO:0008506">
    <property type="term" value="F:sucrose:proton symporter activity"/>
    <property type="evidence" value="ECO:0007669"/>
    <property type="project" value="TreeGrafter"/>
</dbReference>
<evidence type="ECO:0000256" key="4">
    <source>
        <dbReference type="ARBA" id="ARBA00022989"/>
    </source>
</evidence>
<dbReference type="CDD" id="cd17313">
    <property type="entry name" value="MFS_SLC45_SUC"/>
    <property type="match status" value="1"/>
</dbReference>
<evidence type="ECO:0000256" key="6">
    <source>
        <dbReference type="SAM" id="MobiDB-lite"/>
    </source>
</evidence>
<feature type="transmembrane region" description="Helical" evidence="7">
    <location>
        <begin position="747"/>
        <end position="768"/>
    </location>
</feature>
<feature type="transmembrane region" description="Helical" evidence="7">
    <location>
        <begin position="715"/>
        <end position="741"/>
    </location>
</feature>
<dbReference type="InterPro" id="IPR036259">
    <property type="entry name" value="MFS_trans_sf"/>
</dbReference>
<feature type="transmembrane region" description="Helical" evidence="7">
    <location>
        <begin position="497"/>
        <end position="517"/>
    </location>
</feature>
<organism evidence="8 9">
    <name type="scientific">Naegleria fowleri</name>
    <name type="common">Brain eating amoeba</name>
    <dbReference type="NCBI Taxonomy" id="5763"/>
    <lineage>
        <taxon>Eukaryota</taxon>
        <taxon>Discoba</taxon>
        <taxon>Heterolobosea</taxon>
        <taxon>Tetramitia</taxon>
        <taxon>Eutetramitia</taxon>
        <taxon>Vahlkampfiidae</taxon>
        <taxon>Naegleria</taxon>
    </lineage>
</organism>
<feature type="transmembrane region" description="Helical" evidence="7">
    <location>
        <begin position="657"/>
        <end position="675"/>
    </location>
</feature>
<feature type="region of interest" description="Disordered" evidence="6">
    <location>
        <begin position="53"/>
        <end position="74"/>
    </location>
</feature>
<dbReference type="EMBL" id="VFQX01000022">
    <property type="protein sequence ID" value="KAF0980010.1"/>
    <property type="molecule type" value="Genomic_DNA"/>
</dbReference>
<feature type="transmembrane region" description="Helical" evidence="7">
    <location>
        <begin position="379"/>
        <end position="405"/>
    </location>
</feature>
<feature type="transmembrane region" description="Helical" evidence="7">
    <location>
        <begin position="578"/>
        <end position="597"/>
    </location>
</feature>
<feature type="transmembrane region" description="Helical" evidence="7">
    <location>
        <begin position="343"/>
        <end position="367"/>
    </location>
</feature>
<dbReference type="Pfam" id="PF07690">
    <property type="entry name" value="MFS_1"/>
    <property type="match status" value="1"/>
</dbReference>
<feature type="transmembrane region" description="Helical" evidence="7">
    <location>
        <begin position="310"/>
        <end position="331"/>
    </location>
</feature>
<evidence type="ECO:0000256" key="3">
    <source>
        <dbReference type="ARBA" id="ARBA00022692"/>
    </source>
</evidence>
<dbReference type="OMA" id="WKEWKNG"/>
<reference evidence="8 9" key="1">
    <citation type="journal article" date="2019" name="Sci. Rep.">
        <title>Nanopore sequencing improves the draft genome of the human pathogenic amoeba Naegleria fowleri.</title>
        <authorList>
            <person name="Liechti N."/>
            <person name="Schurch N."/>
            <person name="Bruggmann R."/>
            <person name="Wittwer M."/>
        </authorList>
    </citation>
    <scope>NUCLEOTIDE SEQUENCE [LARGE SCALE GENOMIC DNA]</scope>
    <source>
        <strain evidence="8 9">ATCC 30894</strain>
    </source>
</reference>
<dbReference type="GeneID" id="68108381"/>
<evidence type="ECO:0000256" key="7">
    <source>
        <dbReference type="SAM" id="Phobius"/>
    </source>
</evidence>
<proteinExistence type="predicted"/>
<dbReference type="GO" id="GO:0016020">
    <property type="term" value="C:membrane"/>
    <property type="evidence" value="ECO:0007669"/>
    <property type="project" value="UniProtKB-SubCell"/>
</dbReference>
<protein>
    <recommendedName>
        <fullName evidence="10">Major facilitator superfamily (MFS) profile domain-containing protein</fullName>
    </recommendedName>
</protein>
<feature type="compositionally biased region" description="Low complexity" evidence="6">
    <location>
        <begin position="64"/>
        <end position="74"/>
    </location>
</feature>
<dbReference type="SUPFAM" id="SSF103473">
    <property type="entry name" value="MFS general substrate transporter"/>
    <property type="match status" value="1"/>
</dbReference>
<name>A0A6A5C2D2_NAEFO</name>
<dbReference type="VEuPathDB" id="AmoebaDB:NfTy_048960"/>
<comment type="subcellular location">
    <subcellularLocation>
        <location evidence="1">Membrane</location>
        <topology evidence="1">Multi-pass membrane protein</topology>
    </subcellularLocation>
</comment>
<dbReference type="PANTHER" id="PTHR19432">
    <property type="entry name" value="SUGAR TRANSPORTER"/>
    <property type="match status" value="1"/>
</dbReference>
<evidence type="ECO:0008006" key="10">
    <source>
        <dbReference type="Google" id="ProtNLM"/>
    </source>
</evidence>
<dbReference type="VEuPathDB" id="AmoebaDB:FDP41_001163"/>
<feature type="compositionally biased region" description="Polar residues" evidence="6">
    <location>
        <begin position="116"/>
        <end position="125"/>
    </location>
</feature>
<keyword evidence="4 7" id="KW-1133">Transmembrane helix</keyword>
<dbReference type="OrthoDB" id="28755at2759"/>
<feature type="region of interest" description="Disordered" evidence="6">
    <location>
        <begin position="116"/>
        <end position="140"/>
    </location>
</feature>
<evidence type="ECO:0000256" key="1">
    <source>
        <dbReference type="ARBA" id="ARBA00004141"/>
    </source>
</evidence>
<feature type="transmembrane region" description="Helical" evidence="7">
    <location>
        <begin position="681"/>
        <end position="703"/>
    </location>
</feature>
<sequence length="785" mass="89632">MNGATSKNNNRESSSSLLLNETYYSIQQVEEPPISPITTTNNNHHPTFHSYSGTRMNSSRRHFPFNSNNNNNNNNSTNLSHSYQITVQSTTPNRNIIHPKPKTSHLSTSYNPYRNEAFSPNSGHSSRLHQPPMGSLYTSSFEDKHHTSDYFEDVEEEEDDNNLNPNNTPIVVNDGNDNYYAIGAGEAGFYYDIDDNNVGMGPLEHDDEDEEAALLVDGSPQDYYKNNNNYQHIDENAGNNRAQIRRIPNTNISKKVNKPEASSWLSKLCCCFRQRSQKKDFQRMFKFEQLFWKDQQRKALYKKDASTWRLFFVTMCFCALQCCWSLQIAQLTPLVLEMNFPKLWITIVWLCGPISGILVQPIVGIWSDKCRSRLGRRRPFILTGAIFIILSLCFIANCLDIGYVLGDTADYSPWSLTFTILGFWVLDIANNTLQGPCRALVADIATQNKQDIANACFTFWVGLGNIIGYGSSMIDFSQFIPMYASPICHKNCVNLKVAFYIAAVNVVLCCTFTLLFAKEYTLESLENTITPTNKKKEASRLKEEDMIFSKRLKRFCCHPNPLKRLIDYIYNIPRVMKILCLFQFFSWIGWFAFLVYITDWVGESVFRGNPDPQHPAYQLYETGVRFGSIGLAGFSIVSMFISPFIPRLSKNYGTKALLFFSQVFLSLLLLMTFFIRNKYWAIILISCFGLPFSITNTLPFTICSTAANDFNKGTFMGILNIFIVVPQLIMSLFNPLVVYVFNGYTVATLVGGSISSLFSSVLVCFIRIRKPKRNNTTRKRRFSQF</sequence>
<dbReference type="PANTHER" id="PTHR19432:SF35">
    <property type="entry name" value="SOLUTE CARRIER FAMILY 45 MEMBER 3 ISOFORM X1"/>
    <property type="match status" value="1"/>
</dbReference>
<feature type="transmembrane region" description="Helical" evidence="7">
    <location>
        <begin position="411"/>
        <end position="429"/>
    </location>
</feature>
<keyword evidence="3 7" id="KW-0812">Transmembrane</keyword>
<keyword evidence="5 7" id="KW-0472">Membrane</keyword>
<comment type="caution">
    <text evidence="8">The sequence shown here is derived from an EMBL/GenBank/DDBJ whole genome shotgun (WGS) entry which is preliminary data.</text>
</comment>
<dbReference type="VEuPathDB" id="AmoebaDB:NF0018840"/>
<evidence type="ECO:0000256" key="2">
    <source>
        <dbReference type="ARBA" id="ARBA00022448"/>
    </source>
</evidence>
<dbReference type="RefSeq" id="XP_044564723.1">
    <property type="nucleotide sequence ID" value="XM_044702059.1"/>
</dbReference>
<dbReference type="Proteomes" id="UP000444721">
    <property type="component" value="Unassembled WGS sequence"/>
</dbReference>
<evidence type="ECO:0000256" key="5">
    <source>
        <dbReference type="ARBA" id="ARBA00023136"/>
    </source>
</evidence>
<evidence type="ECO:0000313" key="8">
    <source>
        <dbReference type="EMBL" id="KAF0980010.1"/>
    </source>
</evidence>
<evidence type="ECO:0000313" key="9">
    <source>
        <dbReference type="Proteomes" id="UP000444721"/>
    </source>
</evidence>
<keyword evidence="9" id="KW-1185">Reference proteome</keyword>
<accession>A0A6A5C2D2</accession>